<reference evidence="1 2" key="1">
    <citation type="submission" date="2018-09" db="EMBL/GenBank/DDBJ databases">
        <title>A high-quality reference genome of wild soybean provides a powerful tool to mine soybean genomes.</title>
        <authorList>
            <person name="Xie M."/>
            <person name="Chung C.Y.L."/>
            <person name="Li M.-W."/>
            <person name="Wong F.-L."/>
            <person name="Chan T.-F."/>
            <person name="Lam H.-M."/>
        </authorList>
    </citation>
    <scope>NUCLEOTIDE SEQUENCE [LARGE SCALE GENOMIC DNA]</scope>
    <source>
        <strain evidence="2">cv. W05</strain>
        <tissue evidence="1">Hypocotyl of etiolated seedlings</tissue>
    </source>
</reference>
<comment type="caution">
    <text evidence="1">The sequence shown here is derived from an EMBL/GenBank/DDBJ whole genome shotgun (WGS) entry which is preliminary data.</text>
</comment>
<dbReference type="Proteomes" id="UP000289340">
    <property type="component" value="Chromosome 11"/>
</dbReference>
<evidence type="ECO:0000313" key="2">
    <source>
        <dbReference type="Proteomes" id="UP000289340"/>
    </source>
</evidence>
<name>A0A445I907_GLYSO</name>
<protein>
    <submittedName>
        <fullName evidence="1">Uncharacterized protein</fullName>
    </submittedName>
</protein>
<evidence type="ECO:0000313" key="1">
    <source>
        <dbReference type="EMBL" id="RZB82516.1"/>
    </source>
</evidence>
<proteinExistence type="predicted"/>
<sequence>MRGLRSWWDTKTIAFGAHSMCLPCFVYLESEGPRARVSYSIFLWGSAYSKSVSGICNEGGGKVESTCN</sequence>
<gene>
    <name evidence="1" type="ORF">D0Y65_031591</name>
</gene>
<accession>A0A445I907</accession>
<dbReference type="EMBL" id="QZWG01000011">
    <property type="protein sequence ID" value="RZB82516.1"/>
    <property type="molecule type" value="Genomic_DNA"/>
</dbReference>
<keyword evidence="2" id="KW-1185">Reference proteome</keyword>
<organism evidence="1 2">
    <name type="scientific">Glycine soja</name>
    <name type="common">Wild soybean</name>
    <dbReference type="NCBI Taxonomy" id="3848"/>
    <lineage>
        <taxon>Eukaryota</taxon>
        <taxon>Viridiplantae</taxon>
        <taxon>Streptophyta</taxon>
        <taxon>Embryophyta</taxon>
        <taxon>Tracheophyta</taxon>
        <taxon>Spermatophyta</taxon>
        <taxon>Magnoliopsida</taxon>
        <taxon>eudicotyledons</taxon>
        <taxon>Gunneridae</taxon>
        <taxon>Pentapetalae</taxon>
        <taxon>rosids</taxon>
        <taxon>fabids</taxon>
        <taxon>Fabales</taxon>
        <taxon>Fabaceae</taxon>
        <taxon>Papilionoideae</taxon>
        <taxon>50 kb inversion clade</taxon>
        <taxon>NPAAA clade</taxon>
        <taxon>indigoferoid/millettioid clade</taxon>
        <taxon>Phaseoleae</taxon>
        <taxon>Glycine</taxon>
        <taxon>Glycine subgen. Soja</taxon>
    </lineage>
</organism>
<dbReference type="AlphaFoldDB" id="A0A445I907"/>